<organism evidence="1 2">
    <name type="scientific">Avena sativa</name>
    <name type="common">Oat</name>
    <dbReference type="NCBI Taxonomy" id="4498"/>
    <lineage>
        <taxon>Eukaryota</taxon>
        <taxon>Viridiplantae</taxon>
        <taxon>Streptophyta</taxon>
        <taxon>Embryophyta</taxon>
        <taxon>Tracheophyta</taxon>
        <taxon>Spermatophyta</taxon>
        <taxon>Magnoliopsida</taxon>
        <taxon>Liliopsida</taxon>
        <taxon>Poales</taxon>
        <taxon>Poaceae</taxon>
        <taxon>BOP clade</taxon>
        <taxon>Pooideae</taxon>
        <taxon>Poodae</taxon>
        <taxon>Poeae</taxon>
        <taxon>Poeae Chloroplast Group 1 (Aveneae type)</taxon>
        <taxon>Aveninae</taxon>
        <taxon>Avena</taxon>
    </lineage>
</organism>
<name>A0ACD6AIJ8_AVESA</name>
<keyword evidence="2" id="KW-1185">Reference proteome</keyword>
<sequence>MASLQVAAGGGVGSCFGPLDSGRRRARRAVLRPPRASAAVAEDQEKVRLGESSVAVSKLGIGAWSWGDTTYWNDSEWDDRRLKEAKAAFDASVDSGMTFFDTAEVYGTALMGAVNSESLLGDFIRERKQQGPVDVTVATKFAALPWRFGRGSVLSALKKSLERLGLPSVELYQLHWPGLWGNEGYLDGLADAYDQGLVKAVGVSNYNGMV</sequence>
<reference evidence="1" key="1">
    <citation type="submission" date="2025-09" db="UniProtKB">
        <authorList>
            <consortium name="EnsemblPlants"/>
        </authorList>
    </citation>
    <scope>IDENTIFICATION</scope>
</reference>
<protein>
    <submittedName>
        <fullName evidence="1">Uncharacterized protein</fullName>
    </submittedName>
</protein>
<dbReference type="EnsemblPlants" id="AVESA.00010b.r2.UnG1418800.1">
    <property type="protein sequence ID" value="AVESA.00010b.r2.UnG1418800.1.CDS"/>
    <property type="gene ID" value="AVESA.00010b.r2.UnG1418800"/>
</dbReference>
<accession>A0ACD6AIJ8</accession>
<proteinExistence type="predicted"/>
<evidence type="ECO:0000313" key="1">
    <source>
        <dbReference type="EnsemblPlants" id="AVESA.00010b.r2.UnG1418800.1.CDS"/>
    </source>
</evidence>
<evidence type="ECO:0000313" key="2">
    <source>
        <dbReference type="Proteomes" id="UP001732700"/>
    </source>
</evidence>
<dbReference type="Proteomes" id="UP001732700">
    <property type="component" value="Unassembled WGS sequence"/>
</dbReference>